<keyword evidence="2" id="KW-1185">Reference proteome</keyword>
<proteinExistence type="predicted"/>
<name>A0AAV6LJ02_9ERIC</name>
<dbReference type="AlphaFoldDB" id="A0AAV6LJ02"/>
<gene>
    <name evidence="1" type="ORF">RHGRI_000773</name>
</gene>
<protein>
    <submittedName>
        <fullName evidence="1">Uncharacterized protein</fullName>
    </submittedName>
</protein>
<evidence type="ECO:0000313" key="2">
    <source>
        <dbReference type="Proteomes" id="UP000823749"/>
    </source>
</evidence>
<accession>A0AAV6LJ02</accession>
<dbReference type="EMBL" id="JACTNZ010000001">
    <property type="protein sequence ID" value="KAG5564695.1"/>
    <property type="molecule type" value="Genomic_DNA"/>
</dbReference>
<reference evidence="1" key="1">
    <citation type="submission" date="2020-08" db="EMBL/GenBank/DDBJ databases">
        <title>Plant Genome Project.</title>
        <authorList>
            <person name="Zhang R.-G."/>
        </authorList>
    </citation>
    <scope>NUCLEOTIDE SEQUENCE</scope>
    <source>
        <strain evidence="1">WSP0</strain>
        <tissue evidence="1">Leaf</tissue>
    </source>
</reference>
<comment type="caution">
    <text evidence="1">The sequence shown here is derived from an EMBL/GenBank/DDBJ whole genome shotgun (WGS) entry which is preliminary data.</text>
</comment>
<evidence type="ECO:0000313" key="1">
    <source>
        <dbReference type="EMBL" id="KAG5564695.1"/>
    </source>
</evidence>
<organism evidence="1 2">
    <name type="scientific">Rhododendron griersonianum</name>
    <dbReference type="NCBI Taxonomy" id="479676"/>
    <lineage>
        <taxon>Eukaryota</taxon>
        <taxon>Viridiplantae</taxon>
        <taxon>Streptophyta</taxon>
        <taxon>Embryophyta</taxon>
        <taxon>Tracheophyta</taxon>
        <taxon>Spermatophyta</taxon>
        <taxon>Magnoliopsida</taxon>
        <taxon>eudicotyledons</taxon>
        <taxon>Gunneridae</taxon>
        <taxon>Pentapetalae</taxon>
        <taxon>asterids</taxon>
        <taxon>Ericales</taxon>
        <taxon>Ericaceae</taxon>
        <taxon>Ericoideae</taxon>
        <taxon>Rhodoreae</taxon>
        <taxon>Rhododendron</taxon>
    </lineage>
</organism>
<sequence length="102" mass="11824">MVEKEEEERHQAHKVTMEEAARIREEEDAKGLAYKDRGFDVGDIPYNTRASGVPVRPIDLGKFPERLVMIEKFSSFAINEFNESKKTKYQFEKVLKANGRMS</sequence>
<dbReference type="Proteomes" id="UP000823749">
    <property type="component" value="Chromosome 1"/>
</dbReference>